<dbReference type="Proteomes" id="UP001303373">
    <property type="component" value="Chromosome 4"/>
</dbReference>
<accession>A0AAQ3R9D1</accession>
<feature type="compositionally biased region" description="Low complexity" evidence="1">
    <location>
        <begin position="664"/>
        <end position="678"/>
    </location>
</feature>
<evidence type="ECO:0000313" key="4">
    <source>
        <dbReference type="Proteomes" id="UP001303373"/>
    </source>
</evidence>
<keyword evidence="3" id="KW-0808">Transferase</keyword>
<dbReference type="InterPro" id="IPR053083">
    <property type="entry name" value="TF_kinase-domain_protein"/>
</dbReference>
<protein>
    <submittedName>
        <fullName evidence="3">Kinase-like protein</fullName>
    </submittedName>
</protein>
<organism evidence="3 4">
    <name type="scientific">Acrodontium crateriforme</name>
    <dbReference type="NCBI Taxonomy" id="150365"/>
    <lineage>
        <taxon>Eukaryota</taxon>
        <taxon>Fungi</taxon>
        <taxon>Dikarya</taxon>
        <taxon>Ascomycota</taxon>
        <taxon>Pezizomycotina</taxon>
        <taxon>Dothideomycetes</taxon>
        <taxon>Dothideomycetidae</taxon>
        <taxon>Mycosphaerellales</taxon>
        <taxon>Teratosphaeriaceae</taxon>
        <taxon>Acrodontium</taxon>
    </lineage>
</organism>
<dbReference type="Pfam" id="PF00069">
    <property type="entry name" value="Pkinase"/>
    <property type="match status" value="1"/>
</dbReference>
<sequence length="695" mass="77896">MGTRSLADVPPTSTTMAMNALFFGYSGHSLVTPHAALKQLWWTDECINAKITRPFVLAKLRGEEHAFLDRQLAFGEGLTDDTYMDWILTRAKRLFLILAEIGIPDQIFGCIDDSWDDEDLPVSLNEVQHLQLAYENDEALNKKFYDLQFIYLLRELKAGSHIDYGPKERIPMEYVNTLPPAIHLQTCDRVHLPKDPEHVFMRRKFTMTGSETSGEFFERFAKDVQKAQELVHEHIAPVWGSYTTAEKTAYTLSNFVGEHTLASFIDHRSPTQYTRVPAAERTLIVCEWMHCLADALAFLHQCGIAHTAIQPSNIIIDENNRIAFADVGSIKMLQRNKRPTKAETYDYAPPESQLCQSPRIVASSPPVSSVFSFRKLRKLSISTSSSSTSSARSSGQHDSFYTAGTNPSTPTCSCPPTCDDLTSPSTSSIFLSARSMASSRSLNFSRHVRNLSSSSSPTPLSPCSITTTTSVCEFHPPRTIDPDTLTALPRATAQMSDIFSLACVYLDMLTFLVQGKRTEFIAFRTTPIKLLISAQGARTKTIKDKSFHVSHDRIEIWMQRLESESTARVKTEPVFHAIPSILALIRRMLSQNAHLRPDAIAVRDYIRTNLEREASVTRLCCADREWQVACQSNALEEQTLPRDSECARPPSVHSSSEEFHPAPSHGHSSNSTRWSSTSARPGTMNSLRRILTRLS</sequence>
<gene>
    <name evidence="3" type="ORF">R9X50_00279200</name>
</gene>
<reference evidence="3 4" key="1">
    <citation type="submission" date="2023-11" db="EMBL/GenBank/DDBJ databases">
        <title>An acidophilic fungus is an integral part of prey digestion in a carnivorous sundew plant.</title>
        <authorList>
            <person name="Tsai I.J."/>
        </authorList>
    </citation>
    <scope>NUCLEOTIDE SEQUENCE [LARGE SCALE GENOMIC DNA]</scope>
    <source>
        <strain evidence="3">169a</strain>
    </source>
</reference>
<dbReference type="PROSITE" id="PS50011">
    <property type="entry name" value="PROTEIN_KINASE_DOM"/>
    <property type="match status" value="1"/>
</dbReference>
<name>A0AAQ3R9D1_9PEZI</name>
<feature type="domain" description="Protein kinase" evidence="2">
    <location>
        <begin position="150"/>
        <end position="606"/>
    </location>
</feature>
<dbReference type="InterPro" id="IPR011009">
    <property type="entry name" value="Kinase-like_dom_sf"/>
</dbReference>
<dbReference type="InterPro" id="IPR000719">
    <property type="entry name" value="Prot_kinase_dom"/>
</dbReference>
<evidence type="ECO:0000313" key="3">
    <source>
        <dbReference type="EMBL" id="WPG99969.1"/>
    </source>
</evidence>
<feature type="region of interest" description="Disordered" evidence="1">
    <location>
        <begin position="638"/>
        <end position="695"/>
    </location>
</feature>
<evidence type="ECO:0000256" key="1">
    <source>
        <dbReference type="SAM" id="MobiDB-lite"/>
    </source>
</evidence>
<dbReference type="SMART" id="SM00220">
    <property type="entry name" value="S_TKc"/>
    <property type="match status" value="1"/>
</dbReference>
<keyword evidence="3" id="KW-0418">Kinase</keyword>
<keyword evidence="4" id="KW-1185">Reference proteome</keyword>
<dbReference type="AlphaFoldDB" id="A0AAQ3R9D1"/>
<dbReference type="Gene3D" id="1.10.510.10">
    <property type="entry name" value="Transferase(Phosphotransferase) domain 1"/>
    <property type="match status" value="2"/>
</dbReference>
<dbReference type="GO" id="GO:0004672">
    <property type="term" value="F:protein kinase activity"/>
    <property type="evidence" value="ECO:0007669"/>
    <property type="project" value="InterPro"/>
</dbReference>
<feature type="compositionally biased region" description="Low complexity" evidence="1">
    <location>
        <begin position="384"/>
        <end position="394"/>
    </location>
</feature>
<dbReference type="PANTHER" id="PTHR44305:SF24">
    <property type="entry name" value="TYROSINE-PROTEIN KINASE C03B1.5-RELATED"/>
    <property type="match status" value="1"/>
</dbReference>
<feature type="region of interest" description="Disordered" evidence="1">
    <location>
        <begin position="384"/>
        <end position="408"/>
    </location>
</feature>
<dbReference type="GO" id="GO:0005524">
    <property type="term" value="F:ATP binding"/>
    <property type="evidence" value="ECO:0007669"/>
    <property type="project" value="InterPro"/>
</dbReference>
<dbReference type="EMBL" id="CP138583">
    <property type="protein sequence ID" value="WPG99969.1"/>
    <property type="molecule type" value="Genomic_DNA"/>
</dbReference>
<dbReference type="PANTHER" id="PTHR44305">
    <property type="entry name" value="SI:DKEY-192D15.2-RELATED"/>
    <property type="match status" value="1"/>
</dbReference>
<feature type="compositionally biased region" description="Polar residues" evidence="1">
    <location>
        <begin position="396"/>
        <end position="406"/>
    </location>
</feature>
<evidence type="ECO:0000259" key="2">
    <source>
        <dbReference type="PROSITE" id="PS50011"/>
    </source>
</evidence>
<dbReference type="SUPFAM" id="SSF56112">
    <property type="entry name" value="Protein kinase-like (PK-like)"/>
    <property type="match status" value="1"/>
</dbReference>
<proteinExistence type="predicted"/>